<feature type="transmembrane region" description="Helical" evidence="5">
    <location>
        <begin position="196"/>
        <end position="213"/>
    </location>
</feature>
<keyword evidence="2 5" id="KW-0812">Transmembrane</keyword>
<reference evidence="7 8" key="1">
    <citation type="submission" date="2018-05" db="EMBL/GenBank/DDBJ databases">
        <title>Genomic Encyclopedia of Type Strains, Phase IV (KMG-IV): sequencing the most valuable type-strain genomes for metagenomic binning, comparative biology and taxonomic classification.</title>
        <authorList>
            <person name="Goeker M."/>
        </authorList>
    </citation>
    <scope>NUCLEOTIDE SEQUENCE [LARGE SCALE GENOMIC DNA]</scope>
    <source>
        <strain evidence="7 8">DSM 22999</strain>
    </source>
</reference>
<evidence type="ECO:0000313" key="8">
    <source>
        <dbReference type="Proteomes" id="UP000245909"/>
    </source>
</evidence>
<dbReference type="GO" id="GO:0043953">
    <property type="term" value="P:protein transport by the Tat complex"/>
    <property type="evidence" value="ECO:0007669"/>
    <property type="project" value="UniProtKB-UniRule"/>
</dbReference>
<dbReference type="NCBIfam" id="NF008174">
    <property type="entry name" value="PRK10921.1"/>
    <property type="match status" value="1"/>
</dbReference>
<feature type="transmembrane region" description="Helical" evidence="5">
    <location>
        <begin position="21"/>
        <end position="39"/>
    </location>
</feature>
<feature type="transmembrane region" description="Helical" evidence="5">
    <location>
        <begin position="219"/>
        <end position="237"/>
    </location>
</feature>
<dbReference type="InterPro" id="IPR019820">
    <property type="entry name" value="Sec-indep_translocase_CS"/>
</dbReference>
<organism evidence="7 8">
    <name type="scientific">Alitibacter langaaensis DSM 22999</name>
    <dbReference type="NCBI Taxonomy" id="1122935"/>
    <lineage>
        <taxon>Bacteria</taxon>
        <taxon>Pseudomonadati</taxon>
        <taxon>Pseudomonadota</taxon>
        <taxon>Gammaproteobacteria</taxon>
        <taxon>Pasteurellales</taxon>
        <taxon>Pasteurellaceae</taxon>
        <taxon>Alitibacter</taxon>
    </lineage>
</organism>
<name>A0A2U0TGV1_9PAST</name>
<dbReference type="OrthoDB" id="9777044at2"/>
<proteinExistence type="inferred from homology"/>
<comment type="subcellular location">
    <subcellularLocation>
        <location evidence="5">Cell membrane</location>
        <topology evidence="5">Multi-pass membrane protein</topology>
    </subcellularLocation>
    <subcellularLocation>
        <location evidence="1">Membrane</location>
        <topology evidence="1">Multi-pass membrane protein</topology>
    </subcellularLocation>
</comment>
<dbReference type="Proteomes" id="UP000245909">
    <property type="component" value="Unassembled WGS sequence"/>
</dbReference>
<keyword evidence="5" id="KW-1003">Cell membrane</keyword>
<protein>
    <recommendedName>
        <fullName evidence="5">Sec-independent protein translocase protein TatC</fullName>
    </recommendedName>
</protein>
<feature type="compositionally biased region" description="Basic and acidic residues" evidence="6">
    <location>
        <begin position="277"/>
        <end position="297"/>
    </location>
</feature>
<accession>A0A2U0TGV1</accession>
<keyword evidence="5" id="KW-0811">Translocation</keyword>
<comment type="caution">
    <text evidence="7">The sequence shown here is derived from an EMBL/GenBank/DDBJ whole genome shotgun (WGS) entry which is preliminary data.</text>
</comment>
<dbReference type="NCBIfam" id="TIGR00945">
    <property type="entry name" value="tatC"/>
    <property type="match status" value="1"/>
</dbReference>
<dbReference type="HAMAP" id="MF_00902">
    <property type="entry name" value="TatC"/>
    <property type="match status" value="1"/>
</dbReference>
<evidence type="ECO:0000256" key="2">
    <source>
        <dbReference type="ARBA" id="ARBA00022692"/>
    </source>
</evidence>
<feature type="transmembrane region" description="Helical" evidence="5">
    <location>
        <begin position="158"/>
        <end position="184"/>
    </location>
</feature>
<feature type="transmembrane region" description="Helical" evidence="5">
    <location>
        <begin position="117"/>
        <end position="138"/>
    </location>
</feature>
<dbReference type="AlphaFoldDB" id="A0A2U0TGV1"/>
<comment type="similarity">
    <text evidence="5">Belongs to the TatC family.</text>
</comment>
<evidence type="ECO:0000256" key="5">
    <source>
        <dbReference type="HAMAP-Rule" id="MF_00902"/>
    </source>
</evidence>
<feature type="compositionally biased region" description="Basic and acidic residues" evidence="6">
    <location>
        <begin position="259"/>
        <end position="268"/>
    </location>
</feature>
<dbReference type="Pfam" id="PF00902">
    <property type="entry name" value="TatC"/>
    <property type="match status" value="1"/>
</dbReference>
<comment type="function">
    <text evidence="5">Part of the twin-arginine translocation (Tat) system that transports large folded proteins containing a characteristic twin-arginine motif in their signal peptide across membranes. Together with TatB, TatC is part of a receptor directly interacting with Tat signal peptides.</text>
</comment>
<dbReference type="PANTHER" id="PTHR30371">
    <property type="entry name" value="SEC-INDEPENDENT PROTEIN TRANSLOCASE PROTEIN TATC"/>
    <property type="match status" value="1"/>
</dbReference>
<keyword evidence="3 5" id="KW-1133">Transmembrane helix</keyword>
<dbReference type="GO" id="GO:0009977">
    <property type="term" value="F:proton motive force dependent protein transmembrane transporter activity"/>
    <property type="evidence" value="ECO:0007669"/>
    <property type="project" value="TreeGrafter"/>
</dbReference>
<sequence length="297" mass="33095">MTNVDETQPLISHLVELRDRLLRCVTFILIVFLALVYFANDIYHLIATPLLNAMPEGATMIATNVASPFFTPIKLTIIAAVFLSVPFLLYQIWAFVAPALYQHEKRLVYPLLVSSTILFYAGVAFAYYVVFPLVFGFLTSTSPDGVAMATDISSYLDFVLTLFMAFGVCFEVPVAIILLCWAGITTPEDLRSKRPYIIVVAFIIGMLLTPPDIFSQTLLAIPMCLLFEVGVMCARFYRPKENQENAQQSESENAESENTENKSSKAESTEIESTESESIKTESTESESIKNKSAVEK</sequence>
<feature type="transmembrane region" description="Helical" evidence="5">
    <location>
        <begin position="75"/>
        <end position="96"/>
    </location>
</feature>
<dbReference type="GO" id="GO:0033281">
    <property type="term" value="C:TAT protein transport complex"/>
    <property type="evidence" value="ECO:0007669"/>
    <property type="project" value="UniProtKB-UniRule"/>
</dbReference>
<evidence type="ECO:0000256" key="1">
    <source>
        <dbReference type="ARBA" id="ARBA00004141"/>
    </source>
</evidence>
<feature type="region of interest" description="Disordered" evidence="6">
    <location>
        <begin position="243"/>
        <end position="297"/>
    </location>
</feature>
<dbReference type="InterPro" id="IPR002033">
    <property type="entry name" value="TatC"/>
</dbReference>
<evidence type="ECO:0000256" key="6">
    <source>
        <dbReference type="SAM" id="MobiDB-lite"/>
    </source>
</evidence>
<dbReference type="PROSITE" id="PS01218">
    <property type="entry name" value="TATC"/>
    <property type="match status" value="1"/>
</dbReference>
<keyword evidence="5" id="KW-0653">Protein transport</keyword>
<dbReference type="EMBL" id="QENU01000001">
    <property type="protein sequence ID" value="PVX42846.1"/>
    <property type="molecule type" value="Genomic_DNA"/>
</dbReference>
<keyword evidence="4 5" id="KW-0472">Membrane</keyword>
<dbReference type="PRINTS" id="PR01840">
    <property type="entry name" value="TATCFAMILY"/>
</dbReference>
<dbReference type="GO" id="GO:0065002">
    <property type="term" value="P:intracellular protein transmembrane transport"/>
    <property type="evidence" value="ECO:0007669"/>
    <property type="project" value="TreeGrafter"/>
</dbReference>
<evidence type="ECO:0000313" key="7">
    <source>
        <dbReference type="EMBL" id="PVX42846.1"/>
    </source>
</evidence>
<keyword evidence="8" id="KW-1185">Reference proteome</keyword>
<dbReference type="PANTHER" id="PTHR30371:SF0">
    <property type="entry name" value="SEC-INDEPENDENT PROTEIN TRANSLOCASE PROTEIN TATC, CHLOROPLASTIC-RELATED"/>
    <property type="match status" value="1"/>
</dbReference>
<evidence type="ECO:0000256" key="3">
    <source>
        <dbReference type="ARBA" id="ARBA00022989"/>
    </source>
</evidence>
<keyword evidence="5" id="KW-0813">Transport</keyword>
<evidence type="ECO:0000256" key="4">
    <source>
        <dbReference type="ARBA" id="ARBA00023136"/>
    </source>
</evidence>
<comment type="subunit">
    <text evidence="5">The Tat system comprises two distinct complexes: a TatABC complex, containing multiple copies of TatA, TatB and TatC subunits, and a separate TatA complex, containing only TatA subunits. Substrates initially bind to the TatABC complex, which probably triggers association of the separate TatA complex to form the active translocon.</text>
</comment>
<gene>
    <name evidence="5" type="primary">tatC</name>
    <name evidence="7" type="ORF">C8D76_101175</name>
</gene>